<protein>
    <submittedName>
        <fullName evidence="1">Uncharacterized protein</fullName>
    </submittedName>
</protein>
<organism evidence="1">
    <name type="scientific">marine sediment metagenome</name>
    <dbReference type="NCBI Taxonomy" id="412755"/>
    <lineage>
        <taxon>unclassified sequences</taxon>
        <taxon>metagenomes</taxon>
        <taxon>ecological metagenomes</taxon>
    </lineage>
</organism>
<reference evidence="1" key="1">
    <citation type="journal article" date="2014" name="Front. Microbiol.">
        <title>High frequency of phylogenetically diverse reductive dehalogenase-homologous genes in deep subseafloor sedimentary metagenomes.</title>
        <authorList>
            <person name="Kawai M."/>
            <person name="Futagami T."/>
            <person name="Toyoda A."/>
            <person name="Takaki Y."/>
            <person name="Nishi S."/>
            <person name="Hori S."/>
            <person name="Arai W."/>
            <person name="Tsubouchi T."/>
            <person name="Morono Y."/>
            <person name="Uchiyama I."/>
            <person name="Ito T."/>
            <person name="Fujiyama A."/>
            <person name="Inagaki F."/>
            <person name="Takami H."/>
        </authorList>
    </citation>
    <scope>NUCLEOTIDE SEQUENCE</scope>
    <source>
        <strain evidence="1">Expedition CK06-06</strain>
    </source>
</reference>
<gene>
    <name evidence="1" type="ORF">S01H4_45414</name>
</gene>
<comment type="caution">
    <text evidence="1">The sequence shown here is derived from an EMBL/GenBank/DDBJ whole genome shotgun (WGS) entry which is preliminary data.</text>
</comment>
<dbReference type="AlphaFoldDB" id="X1DR93"/>
<dbReference type="EMBL" id="BART01025277">
    <property type="protein sequence ID" value="GAG98936.1"/>
    <property type="molecule type" value="Genomic_DNA"/>
</dbReference>
<sequence length="262" mass="29019">MGDSIITNSFVDLGAIAGKSVTAPYVAANVEEYTHLKRRFRAGSFLKNDIDFLLKFEFAAKTSVMAVVLNDVNFTRARIRAHGSDLGVDWSGSTFNSGADHIVSIDERVNRYKIFIPTVFDLKWMVVQVPVSAGTSIIAGDYITKSEVGSVIALTKVPTISKNAVVRTSIKEYEEIALPHGGFERISRGSELRAEIDVSIDQRSEDDETQYWNINKLDSSEPLIYYENDGDTSKVYLCVRDTDYAGTRLLDGLVSGNTIKLK</sequence>
<accession>X1DR93</accession>
<proteinExistence type="predicted"/>
<name>X1DR93_9ZZZZ</name>
<evidence type="ECO:0000313" key="1">
    <source>
        <dbReference type="EMBL" id="GAG98936.1"/>
    </source>
</evidence>
<feature type="non-terminal residue" evidence="1">
    <location>
        <position position="262"/>
    </location>
</feature>